<dbReference type="GO" id="GO:0009378">
    <property type="term" value="F:four-way junction helicase activity"/>
    <property type="evidence" value="ECO:0007669"/>
    <property type="project" value="TreeGrafter"/>
</dbReference>
<evidence type="ECO:0000259" key="9">
    <source>
        <dbReference type="PROSITE" id="PS51194"/>
    </source>
</evidence>
<evidence type="ECO:0000256" key="1">
    <source>
        <dbReference type="ARBA" id="ARBA00005446"/>
    </source>
</evidence>
<dbReference type="Pfam" id="PF00270">
    <property type="entry name" value="DEAD"/>
    <property type="match status" value="1"/>
</dbReference>
<dbReference type="STRING" id="946122.A0A0C2WEW2"/>
<organism evidence="10 11">
    <name type="scientific">Amanita muscaria (strain Koide BX008)</name>
    <dbReference type="NCBI Taxonomy" id="946122"/>
    <lineage>
        <taxon>Eukaryota</taxon>
        <taxon>Fungi</taxon>
        <taxon>Dikarya</taxon>
        <taxon>Basidiomycota</taxon>
        <taxon>Agaricomycotina</taxon>
        <taxon>Agaricomycetes</taxon>
        <taxon>Agaricomycetidae</taxon>
        <taxon>Agaricales</taxon>
        <taxon>Pluteineae</taxon>
        <taxon>Amanitaceae</taxon>
        <taxon>Amanita</taxon>
    </lineage>
</organism>
<dbReference type="GO" id="GO:0005737">
    <property type="term" value="C:cytoplasm"/>
    <property type="evidence" value="ECO:0007669"/>
    <property type="project" value="TreeGrafter"/>
</dbReference>
<dbReference type="EMBL" id="KN818565">
    <property type="protein sequence ID" value="KIL55116.1"/>
    <property type="molecule type" value="Genomic_DNA"/>
</dbReference>
<dbReference type="Gene3D" id="3.40.50.300">
    <property type="entry name" value="P-loop containing nucleotide triphosphate hydrolases"/>
    <property type="match status" value="2"/>
</dbReference>
<evidence type="ECO:0000313" key="10">
    <source>
        <dbReference type="EMBL" id="KIL55116.1"/>
    </source>
</evidence>
<keyword evidence="4" id="KW-0238">DNA-binding</keyword>
<dbReference type="EC" id="5.6.2.4" evidence="7"/>
<proteinExistence type="inferred from homology"/>
<accession>A0A0C2WEW2</accession>
<evidence type="ECO:0000256" key="6">
    <source>
        <dbReference type="ARBA" id="ARBA00034617"/>
    </source>
</evidence>
<sequence>MPDAPTISDIRSKTVQVFGIQPCLWQAKVVQAVLQHDRDVISIAGTGMGKTLTFWMPLLFCPAQSVQIIVTPLNLLGKQNVASLKKAGYNGIFIGKDTATLDNFRAIENLQYQAIIVTPEQLMKDRGGFERLFQNQCFASRIISIIFDEAHCVSSWGSFRPEYTEVGRLRDVLPKDIPIMITSATLPTHILNEVRDILRIRTTNLAIFRQSVKRPNIFLGVQKIQSSLSKFEDLKFVLNNRQPGDTPPPKFLIFFDDINESIAACESLRGRVPPANRDKINWFNSDMSDEFKEEEAERLLKGDSWGLCTTDSFGMGMDLPDIGLVVQWRATCTLTTLWQRMGRAARNQSLTAKAVFLVEKEHFDDERKRRADRAKVKEARKRRPLSHISINAPSTSEETLEPVVEAMDSESDSEPDDIGNQVAELRAKYTFSSSSVFRSSRSKKKVELETAMDDLINAKKRGYTCRKLMLEATFAGDEISTYGSSIRFP</sequence>
<dbReference type="SUPFAM" id="SSF52540">
    <property type="entry name" value="P-loop containing nucleoside triphosphate hydrolases"/>
    <property type="match status" value="1"/>
</dbReference>
<feature type="domain" description="Helicase C-terminal" evidence="9">
    <location>
        <begin position="230"/>
        <end position="394"/>
    </location>
</feature>
<dbReference type="GO" id="GO:0043138">
    <property type="term" value="F:3'-5' DNA helicase activity"/>
    <property type="evidence" value="ECO:0007669"/>
    <property type="project" value="UniProtKB-EC"/>
</dbReference>
<evidence type="ECO:0000256" key="3">
    <source>
        <dbReference type="ARBA" id="ARBA00022840"/>
    </source>
</evidence>
<dbReference type="Proteomes" id="UP000054549">
    <property type="component" value="Unassembled WGS sequence"/>
</dbReference>
<evidence type="ECO:0000256" key="7">
    <source>
        <dbReference type="ARBA" id="ARBA00034808"/>
    </source>
</evidence>
<keyword evidence="2" id="KW-0547">Nucleotide-binding</keyword>
<dbReference type="Pfam" id="PF00271">
    <property type="entry name" value="Helicase_C"/>
    <property type="match status" value="1"/>
</dbReference>
<dbReference type="PANTHER" id="PTHR13710:SF105">
    <property type="entry name" value="ATP-DEPENDENT DNA HELICASE Q1"/>
    <property type="match status" value="1"/>
</dbReference>
<reference evidence="10 11" key="1">
    <citation type="submission" date="2014-04" db="EMBL/GenBank/DDBJ databases">
        <title>Evolutionary Origins and Diversification of the Mycorrhizal Mutualists.</title>
        <authorList>
            <consortium name="DOE Joint Genome Institute"/>
            <consortium name="Mycorrhizal Genomics Consortium"/>
            <person name="Kohler A."/>
            <person name="Kuo A."/>
            <person name="Nagy L.G."/>
            <person name="Floudas D."/>
            <person name="Copeland A."/>
            <person name="Barry K.W."/>
            <person name="Cichocki N."/>
            <person name="Veneault-Fourrey C."/>
            <person name="LaButti K."/>
            <person name="Lindquist E.A."/>
            <person name="Lipzen A."/>
            <person name="Lundell T."/>
            <person name="Morin E."/>
            <person name="Murat C."/>
            <person name="Riley R."/>
            <person name="Ohm R."/>
            <person name="Sun H."/>
            <person name="Tunlid A."/>
            <person name="Henrissat B."/>
            <person name="Grigoriev I.V."/>
            <person name="Hibbett D.S."/>
            <person name="Martin F."/>
        </authorList>
    </citation>
    <scope>NUCLEOTIDE SEQUENCE [LARGE SCALE GENOMIC DNA]</scope>
    <source>
        <strain evidence="10 11">Koide BX008</strain>
    </source>
</reference>
<dbReference type="InParanoid" id="A0A0C2WEW2"/>
<dbReference type="OrthoDB" id="10261556at2759"/>
<keyword evidence="5" id="KW-0413">Isomerase</keyword>
<dbReference type="InterPro" id="IPR027417">
    <property type="entry name" value="P-loop_NTPase"/>
</dbReference>
<dbReference type="GO" id="GO:0000724">
    <property type="term" value="P:double-strand break repair via homologous recombination"/>
    <property type="evidence" value="ECO:0007669"/>
    <property type="project" value="TreeGrafter"/>
</dbReference>
<keyword evidence="11" id="KW-1185">Reference proteome</keyword>
<feature type="domain" description="Helicase ATP-binding" evidence="8">
    <location>
        <begin position="31"/>
        <end position="204"/>
    </location>
</feature>
<dbReference type="GO" id="GO:0005694">
    <property type="term" value="C:chromosome"/>
    <property type="evidence" value="ECO:0007669"/>
    <property type="project" value="TreeGrafter"/>
</dbReference>
<dbReference type="PROSITE" id="PS51194">
    <property type="entry name" value="HELICASE_CTER"/>
    <property type="match status" value="1"/>
</dbReference>
<dbReference type="InterPro" id="IPR011545">
    <property type="entry name" value="DEAD/DEAH_box_helicase_dom"/>
</dbReference>
<keyword evidence="3" id="KW-0067">ATP-binding</keyword>
<dbReference type="GO" id="GO:0005524">
    <property type="term" value="F:ATP binding"/>
    <property type="evidence" value="ECO:0007669"/>
    <property type="project" value="UniProtKB-KW"/>
</dbReference>
<comment type="similarity">
    <text evidence="1">Belongs to the helicase family. RecQ subfamily.</text>
</comment>
<evidence type="ECO:0000256" key="5">
    <source>
        <dbReference type="ARBA" id="ARBA00023235"/>
    </source>
</evidence>
<evidence type="ECO:0000313" key="11">
    <source>
        <dbReference type="Proteomes" id="UP000054549"/>
    </source>
</evidence>
<evidence type="ECO:0000256" key="2">
    <source>
        <dbReference type="ARBA" id="ARBA00022741"/>
    </source>
</evidence>
<protein>
    <recommendedName>
        <fullName evidence="7">DNA 3'-5' helicase</fullName>
        <ecNumber evidence="7">5.6.2.4</ecNumber>
    </recommendedName>
</protein>
<dbReference type="GO" id="GO:0003677">
    <property type="term" value="F:DNA binding"/>
    <property type="evidence" value="ECO:0007669"/>
    <property type="project" value="UniProtKB-KW"/>
</dbReference>
<dbReference type="InterPro" id="IPR014001">
    <property type="entry name" value="Helicase_ATP-bd"/>
</dbReference>
<dbReference type="AlphaFoldDB" id="A0A0C2WEW2"/>
<dbReference type="PANTHER" id="PTHR13710">
    <property type="entry name" value="DNA HELICASE RECQ FAMILY MEMBER"/>
    <property type="match status" value="1"/>
</dbReference>
<dbReference type="SMART" id="SM00490">
    <property type="entry name" value="HELICc"/>
    <property type="match status" value="1"/>
</dbReference>
<dbReference type="PROSITE" id="PS51192">
    <property type="entry name" value="HELICASE_ATP_BIND_1"/>
    <property type="match status" value="1"/>
</dbReference>
<dbReference type="SMART" id="SM00487">
    <property type="entry name" value="DEXDc"/>
    <property type="match status" value="1"/>
</dbReference>
<evidence type="ECO:0000259" key="8">
    <source>
        <dbReference type="PROSITE" id="PS51192"/>
    </source>
</evidence>
<dbReference type="HOGENOM" id="CLU_001103_19_0_1"/>
<name>A0A0C2WEW2_AMAMK</name>
<dbReference type="InterPro" id="IPR001650">
    <property type="entry name" value="Helicase_C-like"/>
</dbReference>
<comment type="catalytic activity">
    <reaction evidence="6">
        <text>Couples ATP hydrolysis with the unwinding of duplex DNA by translocating in the 3'-5' direction.</text>
        <dbReference type="EC" id="5.6.2.4"/>
    </reaction>
</comment>
<gene>
    <name evidence="10" type="ORF">M378DRAFT_91381</name>
</gene>
<evidence type="ECO:0000256" key="4">
    <source>
        <dbReference type="ARBA" id="ARBA00023125"/>
    </source>
</evidence>